<feature type="transmembrane region" description="Helical" evidence="8">
    <location>
        <begin position="241"/>
        <end position="263"/>
    </location>
</feature>
<keyword evidence="11" id="KW-1185">Reference proteome</keyword>
<feature type="transmembrane region" description="Helical" evidence="8">
    <location>
        <begin position="78"/>
        <end position="95"/>
    </location>
</feature>
<dbReference type="InterPro" id="IPR000620">
    <property type="entry name" value="EamA_dom"/>
</dbReference>
<evidence type="ECO:0000256" key="2">
    <source>
        <dbReference type="ARBA" id="ARBA00007362"/>
    </source>
</evidence>
<feature type="transmembrane region" description="Helical" evidence="8">
    <location>
        <begin position="101"/>
        <end position="123"/>
    </location>
</feature>
<evidence type="ECO:0000313" key="11">
    <source>
        <dbReference type="Proteomes" id="UP001065549"/>
    </source>
</evidence>
<feature type="transmembrane region" description="Helical" evidence="8">
    <location>
        <begin position="269"/>
        <end position="288"/>
    </location>
</feature>
<feature type="domain" description="EamA" evidence="9">
    <location>
        <begin position="10"/>
        <end position="146"/>
    </location>
</feature>
<dbReference type="NCBIfam" id="TIGR00688">
    <property type="entry name" value="rarD"/>
    <property type="match status" value="1"/>
</dbReference>
<feature type="domain" description="EamA" evidence="9">
    <location>
        <begin position="155"/>
        <end position="286"/>
    </location>
</feature>
<keyword evidence="6 8" id="KW-1133">Transmembrane helix</keyword>
<sequence length="300" mass="33210">MDQEKKKYRTGLVCALSCSVLWGVLPVYWQALRPIESSVIIFYRIFLVGVVCFFAALKLFGMEAIKKPLRVKGAKLKYFIAGVLITANWSLYIWAVNADHVIQTCIGYYIEPLMVCVFGILFFKEKLTKHKLAAFLLACTGVVIVLLHFMEVPFIALGLATTFAVYAAIKKSVEVPALLSLLYETMFLSPAALAVVIYLEVTGRGALGVGQPYQYVMLLFVGCVTAVPLGLFAAAANKIPLVTLGILEYISPSISLVIGIFLLKEPFDLIQFLAFAVIWVGLIVFTLGEYRENKNAEIQQ</sequence>
<evidence type="ECO:0000313" key="10">
    <source>
        <dbReference type="EMBL" id="MCU7377810.1"/>
    </source>
</evidence>
<dbReference type="PANTHER" id="PTHR22911">
    <property type="entry name" value="ACYL-MALONYL CONDENSING ENZYME-RELATED"/>
    <property type="match status" value="1"/>
</dbReference>
<evidence type="ECO:0000256" key="6">
    <source>
        <dbReference type="ARBA" id="ARBA00022989"/>
    </source>
</evidence>
<comment type="similarity">
    <text evidence="2">Belongs to the EamA transporter family.</text>
</comment>
<feature type="transmembrane region" description="Helical" evidence="8">
    <location>
        <begin position="213"/>
        <end position="234"/>
    </location>
</feature>
<comment type="caution">
    <text evidence="10">The sequence shown here is derived from an EMBL/GenBank/DDBJ whole genome shotgun (WGS) entry which is preliminary data.</text>
</comment>
<dbReference type="GO" id="GO:0005886">
    <property type="term" value="C:plasma membrane"/>
    <property type="evidence" value="ECO:0007669"/>
    <property type="project" value="UniProtKB-SubCell"/>
</dbReference>
<feature type="transmembrane region" description="Helical" evidence="8">
    <location>
        <begin position="181"/>
        <end position="201"/>
    </location>
</feature>
<evidence type="ECO:0000256" key="1">
    <source>
        <dbReference type="ARBA" id="ARBA00004651"/>
    </source>
</evidence>
<evidence type="ECO:0000256" key="3">
    <source>
        <dbReference type="ARBA" id="ARBA00022448"/>
    </source>
</evidence>
<organism evidence="10 11">
    <name type="scientific">Hominibacterium faecale</name>
    <dbReference type="NCBI Taxonomy" id="2839743"/>
    <lineage>
        <taxon>Bacteria</taxon>
        <taxon>Bacillati</taxon>
        <taxon>Bacillota</taxon>
        <taxon>Clostridia</taxon>
        <taxon>Peptostreptococcales</taxon>
        <taxon>Anaerovoracaceae</taxon>
        <taxon>Hominibacterium</taxon>
    </lineage>
</organism>
<dbReference type="RefSeq" id="WP_253019643.1">
    <property type="nucleotide sequence ID" value="NZ_JAOSHN010000002.1"/>
</dbReference>
<dbReference type="InterPro" id="IPR004626">
    <property type="entry name" value="RarD"/>
</dbReference>
<dbReference type="SUPFAM" id="SSF103481">
    <property type="entry name" value="Multidrug resistance efflux transporter EmrE"/>
    <property type="match status" value="2"/>
</dbReference>
<evidence type="ECO:0000256" key="7">
    <source>
        <dbReference type="ARBA" id="ARBA00023136"/>
    </source>
</evidence>
<keyword evidence="7 8" id="KW-0472">Membrane</keyword>
<accession>A0A9J6QPB0</accession>
<keyword evidence="4" id="KW-1003">Cell membrane</keyword>
<dbReference type="InterPro" id="IPR037185">
    <property type="entry name" value="EmrE-like"/>
</dbReference>
<dbReference type="Pfam" id="PF00892">
    <property type="entry name" value="EamA"/>
    <property type="match status" value="2"/>
</dbReference>
<feature type="transmembrane region" description="Helical" evidence="8">
    <location>
        <begin position="12"/>
        <end position="31"/>
    </location>
</feature>
<dbReference type="PANTHER" id="PTHR22911:SF137">
    <property type="entry name" value="SOLUTE CARRIER FAMILY 35 MEMBER G2-RELATED"/>
    <property type="match status" value="1"/>
</dbReference>
<reference evidence="10" key="1">
    <citation type="submission" date="2022-09" db="EMBL/GenBank/DDBJ databases">
        <title>Culturomic study of gut microbiota in children with autism spectrum disorder.</title>
        <authorList>
            <person name="Efimov B.A."/>
            <person name="Chaplin A.V."/>
            <person name="Sokolova S.R."/>
            <person name="Pikina A.P."/>
            <person name="Korzhanova M."/>
            <person name="Belova V."/>
            <person name="Korostin D."/>
        </authorList>
    </citation>
    <scope>NUCLEOTIDE SEQUENCE</scope>
    <source>
        <strain evidence="10">ASD5510</strain>
    </source>
</reference>
<comment type="subcellular location">
    <subcellularLocation>
        <location evidence="1">Cell membrane</location>
        <topology evidence="1">Multi-pass membrane protein</topology>
    </subcellularLocation>
</comment>
<dbReference type="Proteomes" id="UP001065549">
    <property type="component" value="Unassembled WGS sequence"/>
</dbReference>
<evidence type="ECO:0000256" key="8">
    <source>
        <dbReference type="SAM" id="Phobius"/>
    </source>
</evidence>
<gene>
    <name evidence="10" type="primary">rarD</name>
    <name evidence="10" type="ORF">OBO34_05495</name>
</gene>
<dbReference type="AlphaFoldDB" id="A0A9J6QPB0"/>
<dbReference type="EMBL" id="JAOSHN010000002">
    <property type="protein sequence ID" value="MCU7377810.1"/>
    <property type="molecule type" value="Genomic_DNA"/>
</dbReference>
<proteinExistence type="inferred from homology"/>
<name>A0A9J6QPB0_9FIRM</name>
<evidence type="ECO:0000256" key="4">
    <source>
        <dbReference type="ARBA" id="ARBA00022475"/>
    </source>
</evidence>
<protein>
    <submittedName>
        <fullName evidence="10">EamA family transporter RarD</fullName>
    </submittedName>
</protein>
<feature type="transmembrane region" description="Helical" evidence="8">
    <location>
        <begin position="130"/>
        <end position="147"/>
    </location>
</feature>
<feature type="transmembrane region" description="Helical" evidence="8">
    <location>
        <begin position="37"/>
        <end position="57"/>
    </location>
</feature>
<evidence type="ECO:0000259" key="9">
    <source>
        <dbReference type="Pfam" id="PF00892"/>
    </source>
</evidence>
<keyword evidence="5 8" id="KW-0812">Transmembrane</keyword>
<evidence type="ECO:0000256" key="5">
    <source>
        <dbReference type="ARBA" id="ARBA00022692"/>
    </source>
</evidence>
<feature type="transmembrane region" description="Helical" evidence="8">
    <location>
        <begin position="153"/>
        <end position="169"/>
    </location>
</feature>
<keyword evidence="3" id="KW-0813">Transport</keyword>